<dbReference type="Proteomes" id="UP000504609">
    <property type="component" value="Unplaced"/>
</dbReference>
<evidence type="ECO:0000313" key="2">
    <source>
        <dbReference type="Proteomes" id="UP000504609"/>
    </source>
</evidence>
<dbReference type="RefSeq" id="XP_022946348.1">
    <property type="nucleotide sequence ID" value="XM_023090580.1"/>
</dbReference>
<dbReference type="PROSITE" id="PS50846">
    <property type="entry name" value="HMA_2"/>
    <property type="match status" value="1"/>
</dbReference>
<dbReference type="SUPFAM" id="SSF55008">
    <property type="entry name" value="HMA, heavy metal-associated domain"/>
    <property type="match status" value="1"/>
</dbReference>
<name>A0A6J1G3J1_CUCMO</name>
<sequence>MGKAVGIGKVFSCFMNSGASSSCFQIEATFEPKQPLMPNQPNSHLLRLNDVISHTNQQANPKVVELRVSMHCNGCARRVEKNIGKIEGVDSYKVDFERKTVVVTGDVSSFEVIQCVSKVRSVEILEPQE</sequence>
<dbReference type="KEGG" id="cmos:111450448"/>
<protein>
    <submittedName>
        <fullName evidence="3">Protein SODIUM POTASSIUM ROOT DEFECTIVE 1-like isoform X1</fullName>
    </submittedName>
</protein>
<evidence type="ECO:0000313" key="3">
    <source>
        <dbReference type="RefSeq" id="XP_022946348.1"/>
    </source>
</evidence>
<gene>
    <name evidence="3" type="primary">LOC111450448</name>
</gene>
<dbReference type="PANTHER" id="PTHR46119:SF11">
    <property type="entry name" value="HEAVY METAL TRANSPORT_DETOXIFICATION SUPERFAMILY PROTEIN"/>
    <property type="match status" value="1"/>
</dbReference>
<dbReference type="InterPro" id="IPR044526">
    <property type="entry name" value="NAKR1-3"/>
</dbReference>
<organism evidence="2 3">
    <name type="scientific">Cucurbita moschata</name>
    <name type="common">Winter crookneck squash</name>
    <name type="synonym">Cucurbita pepo var. moschata</name>
    <dbReference type="NCBI Taxonomy" id="3662"/>
    <lineage>
        <taxon>Eukaryota</taxon>
        <taxon>Viridiplantae</taxon>
        <taxon>Streptophyta</taxon>
        <taxon>Embryophyta</taxon>
        <taxon>Tracheophyta</taxon>
        <taxon>Spermatophyta</taxon>
        <taxon>Magnoliopsida</taxon>
        <taxon>eudicotyledons</taxon>
        <taxon>Gunneridae</taxon>
        <taxon>Pentapetalae</taxon>
        <taxon>rosids</taxon>
        <taxon>fabids</taxon>
        <taxon>Cucurbitales</taxon>
        <taxon>Cucurbitaceae</taxon>
        <taxon>Cucurbiteae</taxon>
        <taxon>Cucurbita</taxon>
    </lineage>
</organism>
<dbReference type="Pfam" id="PF00403">
    <property type="entry name" value="HMA"/>
    <property type="match status" value="1"/>
</dbReference>
<dbReference type="GeneID" id="111450448"/>
<dbReference type="PANTHER" id="PTHR46119">
    <property type="entry name" value="OS08G0405700 PROTEIN"/>
    <property type="match status" value="1"/>
</dbReference>
<dbReference type="PROSITE" id="PS51257">
    <property type="entry name" value="PROKAR_LIPOPROTEIN"/>
    <property type="match status" value="1"/>
</dbReference>
<dbReference type="InterPro" id="IPR036163">
    <property type="entry name" value="HMA_dom_sf"/>
</dbReference>
<dbReference type="Gene3D" id="3.30.70.100">
    <property type="match status" value="1"/>
</dbReference>
<keyword evidence="2" id="KW-1185">Reference proteome</keyword>
<evidence type="ECO:0000259" key="1">
    <source>
        <dbReference type="PROSITE" id="PS50846"/>
    </source>
</evidence>
<proteinExistence type="predicted"/>
<feature type="domain" description="HMA" evidence="1">
    <location>
        <begin position="61"/>
        <end position="127"/>
    </location>
</feature>
<dbReference type="CDD" id="cd00371">
    <property type="entry name" value="HMA"/>
    <property type="match status" value="1"/>
</dbReference>
<dbReference type="GO" id="GO:0046872">
    <property type="term" value="F:metal ion binding"/>
    <property type="evidence" value="ECO:0007669"/>
    <property type="project" value="InterPro"/>
</dbReference>
<dbReference type="InterPro" id="IPR006121">
    <property type="entry name" value="HMA_dom"/>
</dbReference>
<reference evidence="3" key="1">
    <citation type="submission" date="2025-08" db="UniProtKB">
        <authorList>
            <consortium name="RefSeq"/>
        </authorList>
    </citation>
    <scope>IDENTIFICATION</scope>
    <source>
        <tissue evidence="3">Young leaves</tissue>
    </source>
</reference>
<accession>A0A6J1G3J1</accession>
<dbReference type="AlphaFoldDB" id="A0A6J1G3J1"/>